<dbReference type="PROSITE" id="PS00137">
    <property type="entry name" value="SUBTILASE_HIS"/>
    <property type="match status" value="1"/>
</dbReference>
<comment type="similarity">
    <text evidence="1">Belongs to the peptidase S8 family. Furin subfamily.</text>
</comment>
<dbReference type="SUPFAM" id="SSF51120">
    <property type="entry name" value="beta-Roll"/>
    <property type="match status" value="1"/>
</dbReference>
<dbReference type="GO" id="GO:0016485">
    <property type="term" value="P:protein processing"/>
    <property type="evidence" value="ECO:0007669"/>
    <property type="project" value="TreeGrafter"/>
</dbReference>
<dbReference type="InterPro" id="IPR002884">
    <property type="entry name" value="P_dom"/>
</dbReference>
<dbReference type="PROSITE" id="PS00138">
    <property type="entry name" value="SUBTILASE_SER"/>
    <property type="match status" value="1"/>
</dbReference>
<reference evidence="12" key="1">
    <citation type="submission" date="2016-11" db="EMBL/GenBank/DDBJ databases">
        <title>Comparative genomic and phenotypic analysis of Granulibacter bethesdensis clinical isolates from patients with chronic granulomatous disease.</title>
        <authorList>
            <person name="Zarember K.A."/>
            <person name="Porcella S.F."/>
            <person name="Chu J."/>
            <person name="Ding L."/>
            <person name="Dahlstrom E."/>
            <person name="Barbian K."/>
            <person name="Martens C."/>
            <person name="Sykora L."/>
            <person name="Kramer S."/>
            <person name="Pettinato A.M."/>
            <person name="Hong H."/>
            <person name="Wald G."/>
            <person name="Berg L.J."/>
            <person name="Rogge L.S."/>
            <person name="Greenberg D.E."/>
            <person name="Falcone E.L."/>
            <person name="Neves J.F."/>
            <person name="Simoes M.J."/>
            <person name="Casal M."/>
            <person name="Rodriguez-Lopez F.C."/>
            <person name="Zelazny A."/>
            <person name="Gallin J.I."/>
            <person name="Holland S.M."/>
        </authorList>
    </citation>
    <scope>NUCLEOTIDE SEQUENCE [LARGE SCALE GENOMIC DNA]</scope>
    <source>
        <strain evidence="12">NIH9.1</strain>
    </source>
</reference>
<dbReference type="PROSITE" id="PS51829">
    <property type="entry name" value="P_HOMO_B"/>
    <property type="match status" value="1"/>
</dbReference>
<gene>
    <name evidence="11" type="ORF">GbCGDNIH9_1444</name>
</gene>
<keyword evidence="6" id="KW-0106">Calcium</keyword>
<dbReference type="GO" id="GO:0016020">
    <property type="term" value="C:membrane"/>
    <property type="evidence" value="ECO:0007669"/>
    <property type="project" value="TreeGrafter"/>
</dbReference>
<evidence type="ECO:0000313" key="11">
    <source>
        <dbReference type="EMBL" id="APH54745.1"/>
    </source>
</evidence>
<dbReference type="CDD" id="cd04059">
    <property type="entry name" value="Peptidases_S8_Protein_convertases_Kexins_Furin-like"/>
    <property type="match status" value="1"/>
</dbReference>
<keyword evidence="5 8" id="KW-0720">Serine protease</keyword>
<dbReference type="InterPro" id="IPR034182">
    <property type="entry name" value="Kexin/furin"/>
</dbReference>
<dbReference type="InterPro" id="IPR036852">
    <property type="entry name" value="Peptidase_S8/S53_dom_sf"/>
</dbReference>
<feature type="domain" description="P/Homo B" evidence="10">
    <location>
        <begin position="394"/>
        <end position="531"/>
    </location>
</feature>
<evidence type="ECO:0000256" key="1">
    <source>
        <dbReference type="ARBA" id="ARBA00005325"/>
    </source>
</evidence>
<keyword evidence="2 8" id="KW-0645">Protease</keyword>
<dbReference type="RefSeq" id="WP_072572714.1">
    <property type="nucleotide sequence ID" value="NZ_CP018191.1"/>
</dbReference>
<dbReference type="InterPro" id="IPR022398">
    <property type="entry name" value="Peptidase_S8_His-AS"/>
</dbReference>
<dbReference type="EMBL" id="CP018191">
    <property type="protein sequence ID" value="APH54745.1"/>
    <property type="molecule type" value="Genomic_DNA"/>
</dbReference>
<organism evidence="11 12">
    <name type="scientific">Granulibacter bethesdensis</name>
    <dbReference type="NCBI Taxonomy" id="364410"/>
    <lineage>
        <taxon>Bacteria</taxon>
        <taxon>Pseudomonadati</taxon>
        <taxon>Pseudomonadota</taxon>
        <taxon>Alphaproteobacteria</taxon>
        <taxon>Acetobacterales</taxon>
        <taxon>Acetobacteraceae</taxon>
        <taxon>Granulibacter</taxon>
    </lineage>
</organism>
<dbReference type="InterPro" id="IPR000209">
    <property type="entry name" value="Peptidase_S8/S53_dom"/>
</dbReference>
<keyword evidence="4 8" id="KW-0378">Hydrolase</keyword>
<dbReference type="PANTHER" id="PTHR42884:SF14">
    <property type="entry name" value="NEUROENDOCRINE CONVERTASE 1"/>
    <property type="match status" value="1"/>
</dbReference>
<dbReference type="SUPFAM" id="SSF49785">
    <property type="entry name" value="Galactose-binding domain-like"/>
    <property type="match status" value="1"/>
</dbReference>
<feature type="region of interest" description="Disordered" evidence="9">
    <location>
        <begin position="261"/>
        <end position="281"/>
    </location>
</feature>
<evidence type="ECO:0000256" key="5">
    <source>
        <dbReference type="ARBA" id="ARBA00022825"/>
    </source>
</evidence>
<dbReference type="InterPro" id="IPR023828">
    <property type="entry name" value="Peptidase_S8_Ser-AS"/>
</dbReference>
<dbReference type="AlphaFoldDB" id="A0AAC9K7U5"/>
<evidence type="ECO:0000256" key="4">
    <source>
        <dbReference type="ARBA" id="ARBA00022801"/>
    </source>
</evidence>
<dbReference type="PRINTS" id="PR00723">
    <property type="entry name" value="SUBTILISIN"/>
</dbReference>
<dbReference type="InterPro" id="IPR015500">
    <property type="entry name" value="Peptidase_S8_subtilisin-rel"/>
</dbReference>
<dbReference type="Gene3D" id="3.40.50.200">
    <property type="entry name" value="Peptidase S8/S53 domain"/>
    <property type="match status" value="1"/>
</dbReference>
<feature type="active site" description="Charge relay system" evidence="7 8">
    <location>
        <position position="51"/>
    </location>
</feature>
<dbReference type="SUPFAM" id="SSF52743">
    <property type="entry name" value="Subtilisin-like"/>
    <property type="match status" value="1"/>
</dbReference>
<dbReference type="Gene3D" id="2.60.120.260">
    <property type="entry name" value="Galactose-binding domain-like"/>
    <property type="match status" value="1"/>
</dbReference>
<dbReference type="GO" id="GO:0012505">
    <property type="term" value="C:endomembrane system"/>
    <property type="evidence" value="ECO:0007669"/>
    <property type="project" value="UniProtKB-ARBA"/>
</dbReference>
<dbReference type="PANTHER" id="PTHR42884">
    <property type="entry name" value="PROPROTEIN CONVERTASE SUBTILISIN/KEXIN-RELATED"/>
    <property type="match status" value="1"/>
</dbReference>
<keyword evidence="3" id="KW-0732">Signal</keyword>
<feature type="active site" description="Charge relay system" evidence="7 8">
    <location>
        <position position="89"/>
    </location>
</feature>
<evidence type="ECO:0000256" key="7">
    <source>
        <dbReference type="PIRSR" id="PIRSR615500-1"/>
    </source>
</evidence>
<sequence>MTTLPNDPLFKYQWGLQNTGQFNGYIAGIDINVLPLWSEYTGAGVKVAVADTGFQLDHPDFAGRVDTAESWNAVSDTPGGSPVTANDNHGTAVAGIIGAGINDAIGGTGVAPRVTLLSLRVLGNQTDESRDSDATERATTIGFSKALLANVDVINNSWGPTNPRVGPNAKTVFSDNWSGGQNQEGIAISALATYGRQGKGTVIVFSNGNARKYDDDANLNNNTNSRFAIAVAAIDGNGHYSTYSSAGANLLISAPGSEGGSTTTPAGGIVTSDRTGSDGYNKTPGNAGNYTYGFNGTSAAAPFISGVAALMLQANPSLGYRDVQQIMAYTARQNDASDTSWLDNGAQSSNGGGLHFSRDYGFGLVDAHAAVRVAESYGVLTDYGMNGFSKSELNVTQQNVNFAPSSPATIAAGQNYTFYLGYTSLISVEHIDLLLSLNAPDTSALTVTLKSPDGTSVNLVDQTPNVSKESANVAWPGTFSLGSFAFMGEDSTILSSSGQITGRWYVTITNQGSTPISFNSANLGLSGSQYSYKSFLYTDSYANQVTADPHRAYAIVPGADTDVIMNASAVTGSVSADLPNNKISINGVETYVSTTHAVPSPGFTPSIDAFFSGDGNDTLVGGTGQLLAPGRGNNSVLLGGSTGIVQSIGNDTITALQGSATVNASGHATIFSNAAQLNFVGTGGASTIVGGTGILSVSGGSAQVTVFGSSGGNDTILGGNSGNNQLAANGSGSTLFGESGSSVLYGSNTGASTLVTAGTNNTVFGGTGGSTILSNGTHDLVVMDQGATTLFGGQNAAIFTNSANANIIGETGSYAVGFGSGTSTAWASSSTDLFLFANGQAGGNVTISNFQVGKDFIQLQGYGDNVVQTVLANATQSEAGLSMTLSDNTHITLAGITSLNSDSFMA</sequence>
<feature type="compositionally biased region" description="Polar residues" evidence="9">
    <location>
        <begin position="272"/>
        <end position="281"/>
    </location>
</feature>
<proteinExistence type="inferred from homology"/>
<dbReference type="Proteomes" id="UP000182373">
    <property type="component" value="Chromosome"/>
</dbReference>
<dbReference type="GO" id="GO:0005737">
    <property type="term" value="C:cytoplasm"/>
    <property type="evidence" value="ECO:0007669"/>
    <property type="project" value="UniProtKB-ARBA"/>
</dbReference>
<dbReference type="InterPro" id="IPR008979">
    <property type="entry name" value="Galactose-bd-like_sf"/>
</dbReference>
<feature type="active site" description="Charge relay system" evidence="7 8">
    <location>
        <position position="298"/>
    </location>
</feature>
<evidence type="ECO:0000313" key="12">
    <source>
        <dbReference type="Proteomes" id="UP000182373"/>
    </source>
</evidence>
<accession>A0AAC9K7U5</accession>
<dbReference type="Pfam" id="PF00082">
    <property type="entry name" value="Peptidase_S8"/>
    <property type="match status" value="1"/>
</dbReference>
<evidence type="ECO:0000259" key="10">
    <source>
        <dbReference type="PROSITE" id="PS51829"/>
    </source>
</evidence>
<evidence type="ECO:0000256" key="6">
    <source>
        <dbReference type="ARBA" id="ARBA00022837"/>
    </source>
</evidence>
<evidence type="ECO:0000256" key="3">
    <source>
        <dbReference type="ARBA" id="ARBA00022729"/>
    </source>
</evidence>
<evidence type="ECO:0000256" key="8">
    <source>
        <dbReference type="PROSITE-ProRule" id="PRU01240"/>
    </source>
</evidence>
<dbReference type="InterPro" id="IPR011049">
    <property type="entry name" value="Serralysin-like_metalloprot_C"/>
</dbReference>
<evidence type="ECO:0000256" key="2">
    <source>
        <dbReference type="ARBA" id="ARBA00022670"/>
    </source>
</evidence>
<name>A0AAC9K7U5_9PROT</name>
<dbReference type="Pfam" id="PF01483">
    <property type="entry name" value="P_proprotein"/>
    <property type="match status" value="1"/>
</dbReference>
<protein>
    <submittedName>
        <fullName evidence="11">Peptidase S8 family protein</fullName>
    </submittedName>
</protein>
<evidence type="ECO:0000256" key="9">
    <source>
        <dbReference type="SAM" id="MobiDB-lite"/>
    </source>
</evidence>
<dbReference type="GO" id="GO:0004252">
    <property type="term" value="F:serine-type endopeptidase activity"/>
    <property type="evidence" value="ECO:0007669"/>
    <property type="project" value="UniProtKB-UniRule"/>
</dbReference>
<dbReference type="PROSITE" id="PS51892">
    <property type="entry name" value="SUBTILASE"/>
    <property type="match status" value="1"/>
</dbReference>